<reference evidence="15" key="1">
    <citation type="submission" date="2021-01" db="EMBL/GenBank/DDBJ databases">
        <authorList>
            <person name="Corre E."/>
            <person name="Pelletier E."/>
            <person name="Niang G."/>
            <person name="Scheremetjew M."/>
            <person name="Finn R."/>
            <person name="Kale V."/>
            <person name="Holt S."/>
            <person name="Cochrane G."/>
            <person name="Meng A."/>
            <person name="Brown T."/>
            <person name="Cohen L."/>
        </authorList>
    </citation>
    <scope>NUCLEOTIDE SEQUENCE</scope>
    <source>
        <strain evidence="15">CCMP1661</strain>
    </source>
</reference>
<gene>
    <name evidence="15" type="ORF">FJAP1339_LOCUS6060</name>
</gene>
<dbReference type="Pfam" id="PF02749">
    <property type="entry name" value="QRPTase_N"/>
    <property type="match status" value="1"/>
</dbReference>
<dbReference type="InterPro" id="IPR037128">
    <property type="entry name" value="Quinolinate_PRibosylTase_N_sf"/>
</dbReference>
<name>A0A7S2XY56_9STRA</name>
<evidence type="ECO:0000256" key="8">
    <source>
        <dbReference type="ARBA" id="ARBA00022676"/>
    </source>
</evidence>
<dbReference type="InterPro" id="IPR004393">
    <property type="entry name" value="NadC"/>
</dbReference>
<evidence type="ECO:0000259" key="13">
    <source>
        <dbReference type="Pfam" id="PF01729"/>
    </source>
</evidence>
<comment type="pathway">
    <text evidence="2 12">Cofactor biosynthesis; NAD(+) biosynthesis; nicotinate D-ribonucleotide from quinolinate: step 1/1.</text>
</comment>
<evidence type="ECO:0000256" key="12">
    <source>
        <dbReference type="PIRNR" id="PIRNR006250"/>
    </source>
</evidence>
<comment type="subunit">
    <text evidence="4 12">Hexamer formed by 3 homodimers.</text>
</comment>
<dbReference type="UniPathway" id="UPA00253">
    <property type="reaction ID" value="UER00331"/>
</dbReference>
<dbReference type="SUPFAM" id="SSF51690">
    <property type="entry name" value="Nicotinate/Quinolinate PRTase C-terminal domain-like"/>
    <property type="match status" value="1"/>
</dbReference>
<dbReference type="PIRSF" id="PIRSF006250">
    <property type="entry name" value="NadC_ModD"/>
    <property type="match status" value="1"/>
</dbReference>
<dbReference type="FunFam" id="3.20.20.70:FF:000090">
    <property type="entry name" value="Nicotinate-nucleotide pyrophosphorylase [carboxylating]"/>
    <property type="match status" value="1"/>
</dbReference>
<dbReference type="InterPro" id="IPR027277">
    <property type="entry name" value="NadC/ModD"/>
</dbReference>
<dbReference type="GO" id="GO:0004514">
    <property type="term" value="F:nicotinate-nucleotide diphosphorylase (carboxylating) activity"/>
    <property type="evidence" value="ECO:0007669"/>
    <property type="project" value="UniProtKB-EC"/>
</dbReference>
<evidence type="ECO:0000256" key="11">
    <source>
        <dbReference type="ARBA" id="ARBA00047445"/>
    </source>
</evidence>
<keyword evidence="8 12" id="KW-0328">Glycosyltransferase</keyword>
<dbReference type="NCBIfam" id="TIGR00078">
    <property type="entry name" value="nadC"/>
    <property type="match status" value="1"/>
</dbReference>
<dbReference type="AlphaFoldDB" id="A0A7S2XY56"/>
<comment type="function">
    <text evidence="1 12">Involved in the catabolism of quinolinic acid (QA).</text>
</comment>
<sequence length="314" mass="34198">MAEETEKYDFSHLLPPSWKTTLEEWLHEDIPSFDIGGFVVGEKPEVAVLLGKADGMIAGCPFFEAVFEIMGCKVDWIKHDGDVLDLSSMGPKVPVAYVSGSCRHLLMGERTALNIIQRCSGVATIAHNAVELAKKEKWHGMIAGTRKTTPGFRLVEKYGLIVAGAATHREDLSQMVMLKDNHVVSAGGITKAVKKAKRATGFSCKVEVECQSLEEAIEAAQAGAEVVMLDNFEPEKLKEAAAEVKRQFPFLTIEASGGITMETMPQFFSEHVDVISRGSLTYGYPCLDFSLKILPAGQTSFEASNGPASKKQKV</sequence>
<feature type="domain" description="Quinolinate phosphoribosyl transferase N-terminal" evidence="14">
    <location>
        <begin position="42"/>
        <end position="120"/>
    </location>
</feature>
<evidence type="ECO:0000313" key="15">
    <source>
        <dbReference type="EMBL" id="CAD9863725.1"/>
    </source>
</evidence>
<dbReference type="InterPro" id="IPR022412">
    <property type="entry name" value="Quinolinate_PRibosylTrfase_N"/>
</dbReference>
<dbReference type="InterPro" id="IPR036068">
    <property type="entry name" value="Nicotinate_pribotase-like_C"/>
</dbReference>
<organism evidence="15">
    <name type="scientific">Fibrocapsa japonica</name>
    <dbReference type="NCBI Taxonomy" id="94617"/>
    <lineage>
        <taxon>Eukaryota</taxon>
        <taxon>Sar</taxon>
        <taxon>Stramenopiles</taxon>
        <taxon>Ochrophyta</taxon>
        <taxon>Raphidophyceae</taxon>
        <taxon>Chattonellales</taxon>
        <taxon>Chattonellaceae</taxon>
        <taxon>Fibrocapsa</taxon>
    </lineage>
</organism>
<dbReference type="SUPFAM" id="SSF54675">
    <property type="entry name" value="Nicotinate/Quinolinate PRTase N-terminal domain-like"/>
    <property type="match status" value="1"/>
</dbReference>
<keyword evidence="9 12" id="KW-0808">Transferase</keyword>
<dbReference type="GO" id="GO:0005737">
    <property type="term" value="C:cytoplasm"/>
    <property type="evidence" value="ECO:0007669"/>
    <property type="project" value="TreeGrafter"/>
</dbReference>
<evidence type="ECO:0000256" key="7">
    <source>
        <dbReference type="ARBA" id="ARBA00022642"/>
    </source>
</evidence>
<dbReference type="Pfam" id="PF01729">
    <property type="entry name" value="QRPTase_C"/>
    <property type="match status" value="1"/>
</dbReference>
<evidence type="ECO:0000256" key="6">
    <source>
        <dbReference type="ARBA" id="ARBA00020990"/>
    </source>
</evidence>
<accession>A0A7S2XY56</accession>
<proteinExistence type="inferred from homology"/>
<comment type="similarity">
    <text evidence="3 12">Belongs to the NadC/ModD family.</text>
</comment>
<dbReference type="Gene3D" id="3.90.1170.20">
    <property type="entry name" value="Quinolinate phosphoribosyl transferase, N-terminal domain"/>
    <property type="match status" value="1"/>
</dbReference>
<dbReference type="PANTHER" id="PTHR32179:SF3">
    <property type="entry name" value="NICOTINATE-NUCLEOTIDE PYROPHOSPHORYLASE [CARBOXYLATING]"/>
    <property type="match status" value="1"/>
</dbReference>
<evidence type="ECO:0000256" key="4">
    <source>
        <dbReference type="ARBA" id="ARBA00011218"/>
    </source>
</evidence>
<keyword evidence="7 12" id="KW-0662">Pyridine nucleotide biosynthesis</keyword>
<dbReference type="Gene3D" id="3.20.20.70">
    <property type="entry name" value="Aldolase class I"/>
    <property type="match status" value="1"/>
</dbReference>
<dbReference type="InterPro" id="IPR002638">
    <property type="entry name" value="Quinolinate_PRibosylTrfase_C"/>
</dbReference>
<protein>
    <recommendedName>
        <fullName evidence="6 12">Nicotinate-nucleotide pyrophosphorylase [carboxylating]</fullName>
        <ecNumber evidence="5 12">2.4.2.19</ecNumber>
    </recommendedName>
    <alternativeName>
        <fullName evidence="10 12">Quinolinate phosphoribosyltransferase [decarboxylating]</fullName>
    </alternativeName>
</protein>
<dbReference type="GO" id="GO:0009435">
    <property type="term" value="P:NAD+ biosynthetic process"/>
    <property type="evidence" value="ECO:0007669"/>
    <property type="project" value="UniProtKB-UniPathway"/>
</dbReference>
<evidence type="ECO:0000256" key="3">
    <source>
        <dbReference type="ARBA" id="ARBA00009400"/>
    </source>
</evidence>
<dbReference type="EMBL" id="HBHR01012436">
    <property type="protein sequence ID" value="CAD9863725.1"/>
    <property type="molecule type" value="Transcribed_RNA"/>
</dbReference>
<dbReference type="InterPro" id="IPR013785">
    <property type="entry name" value="Aldolase_TIM"/>
</dbReference>
<evidence type="ECO:0000256" key="2">
    <source>
        <dbReference type="ARBA" id="ARBA00004893"/>
    </source>
</evidence>
<evidence type="ECO:0000256" key="5">
    <source>
        <dbReference type="ARBA" id="ARBA00011944"/>
    </source>
</evidence>
<evidence type="ECO:0000256" key="1">
    <source>
        <dbReference type="ARBA" id="ARBA00003237"/>
    </source>
</evidence>
<evidence type="ECO:0000256" key="9">
    <source>
        <dbReference type="ARBA" id="ARBA00022679"/>
    </source>
</evidence>
<dbReference type="CDD" id="cd01572">
    <property type="entry name" value="QPRTase"/>
    <property type="match status" value="1"/>
</dbReference>
<evidence type="ECO:0000259" key="14">
    <source>
        <dbReference type="Pfam" id="PF02749"/>
    </source>
</evidence>
<evidence type="ECO:0000256" key="10">
    <source>
        <dbReference type="ARBA" id="ARBA00033102"/>
    </source>
</evidence>
<dbReference type="PANTHER" id="PTHR32179">
    <property type="entry name" value="NICOTINATE-NUCLEOTIDE PYROPHOSPHORYLASE [CARBOXYLATING]"/>
    <property type="match status" value="1"/>
</dbReference>
<dbReference type="GO" id="GO:0034213">
    <property type="term" value="P:quinolinate catabolic process"/>
    <property type="evidence" value="ECO:0007669"/>
    <property type="project" value="TreeGrafter"/>
</dbReference>
<comment type="catalytic activity">
    <reaction evidence="11 12">
        <text>nicotinate beta-D-ribonucleotide + CO2 + diphosphate = quinolinate + 5-phospho-alpha-D-ribose 1-diphosphate + 2 H(+)</text>
        <dbReference type="Rhea" id="RHEA:12733"/>
        <dbReference type="ChEBI" id="CHEBI:15378"/>
        <dbReference type="ChEBI" id="CHEBI:16526"/>
        <dbReference type="ChEBI" id="CHEBI:29959"/>
        <dbReference type="ChEBI" id="CHEBI:33019"/>
        <dbReference type="ChEBI" id="CHEBI:57502"/>
        <dbReference type="ChEBI" id="CHEBI:58017"/>
        <dbReference type="EC" id="2.4.2.19"/>
    </reaction>
</comment>
<feature type="domain" description="Quinolinate phosphoribosyl transferase C-terminal" evidence="13">
    <location>
        <begin position="122"/>
        <end position="292"/>
    </location>
</feature>
<dbReference type="EC" id="2.4.2.19" evidence="5 12"/>